<dbReference type="Pfam" id="PF25790">
    <property type="entry name" value="BCD1"/>
    <property type="match status" value="1"/>
</dbReference>
<dbReference type="InterPro" id="IPR057721">
    <property type="entry name" value="BCD1_alpha/beta"/>
</dbReference>
<comment type="subunit">
    <text evidence="10">Interacts with FBL, SNU13, NOP58, NUFIP1, RUVBL1, RUVBL2 and TAF9. Interacts (via HIT-type zinc finger) with the RUVBL1/RUVBL2 complex in the presence of ADP.</text>
</comment>
<keyword evidence="4" id="KW-0479">Metal-binding</keyword>
<organism evidence="16 17">
    <name type="scientific">Dendryphion nanum</name>
    <dbReference type="NCBI Taxonomy" id="256645"/>
    <lineage>
        <taxon>Eukaryota</taxon>
        <taxon>Fungi</taxon>
        <taxon>Dikarya</taxon>
        <taxon>Ascomycota</taxon>
        <taxon>Pezizomycotina</taxon>
        <taxon>Dothideomycetes</taxon>
        <taxon>Pleosporomycetidae</taxon>
        <taxon>Pleosporales</taxon>
        <taxon>Torulaceae</taxon>
        <taxon>Dendryphion</taxon>
    </lineage>
</organism>
<feature type="region of interest" description="Disordered" evidence="14">
    <location>
        <begin position="216"/>
        <end position="243"/>
    </location>
</feature>
<keyword evidence="2" id="KW-0690">Ribosome biogenesis</keyword>
<evidence type="ECO:0000256" key="7">
    <source>
        <dbReference type="ARBA" id="ARBA00022843"/>
    </source>
</evidence>
<dbReference type="AlphaFoldDB" id="A0A9P9IPW6"/>
<keyword evidence="3" id="KW-0597">Phosphoprotein</keyword>
<feature type="domain" description="HIT-type" evidence="15">
    <location>
        <begin position="11"/>
        <end position="45"/>
    </location>
</feature>
<dbReference type="InterPro" id="IPR007529">
    <property type="entry name" value="Znf_HIT"/>
</dbReference>
<comment type="function">
    <text evidence="8">Required for box C/D snoRNAs accumulation involved in snoRNA processing, snoRNA transport to the nucleolus and ribosome biogenesis.</text>
</comment>
<keyword evidence="1" id="KW-1017">Isopeptide bond</keyword>
<dbReference type="SUPFAM" id="SSF144232">
    <property type="entry name" value="HIT/MYND zinc finger-like"/>
    <property type="match status" value="1"/>
</dbReference>
<keyword evidence="5 13" id="KW-0863">Zinc-finger</keyword>
<dbReference type="EMBL" id="JAGMWT010000004">
    <property type="protein sequence ID" value="KAH7130668.1"/>
    <property type="molecule type" value="Genomic_DNA"/>
</dbReference>
<dbReference type="Pfam" id="PF04438">
    <property type="entry name" value="zf-HIT"/>
    <property type="match status" value="1"/>
</dbReference>
<evidence type="ECO:0000256" key="8">
    <source>
        <dbReference type="ARBA" id="ARBA00049598"/>
    </source>
</evidence>
<evidence type="ECO:0000256" key="14">
    <source>
        <dbReference type="SAM" id="MobiDB-lite"/>
    </source>
</evidence>
<dbReference type="InterPro" id="IPR051639">
    <property type="entry name" value="BCD1"/>
</dbReference>
<evidence type="ECO:0000313" key="16">
    <source>
        <dbReference type="EMBL" id="KAH7130668.1"/>
    </source>
</evidence>
<evidence type="ECO:0000256" key="4">
    <source>
        <dbReference type="ARBA" id="ARBA00022723"/>
    </source>
</evidence>
<reference evidence="16" key="1">
    <citation type="journal article" date="2021" name="Nat. Commun.">
        <title>Genetic determinants of endophytism in the Arabidopsis root mycobiome.</title>
        <authorList>
            <person name="Mesny F."/>
            <person name="Miyauchi S."/>
            <person name="Thiergart T."/>
            <person name="Pickel B."/>
            <person name="Atanasova L."/>
            <person name="Karlsson M."/>
            <person name="Huettel B."/>
            <person name="Barry K.W."/>
            <person name="Haridas S."/>
            <person name="Chen C."/>
            <person name="Bauer D."/>
            <person name="Andreopoulos W."/>
            <person name="Pangilinan J."/>
            <person name="LaButti K."/>
            <person name="Riley R."/>
            <person name="Lipzen A."/>
            <person name="Clum A."/>
            <person name="Drula E."/>
            <person name="Henrissat B."/>
            <person name="Kohler A."/>
            <person name="Grigoriev I.V."/>
            <person name="Martin F.M."/>
            <person name="Hacquard S."/>
        </authorList>
    </citation>
    <scope>NUCLEOTIDE SEQUENCE</scope>
    <source>
        <strain evidence="16">MPI-CAGE-CH-0243</strain>
    </source>
</reference>
<dbReference type="GO" id="GO:0008270">
    <property type="term" value="F:zinc ion binding"/>
    <property type="evidence" value="ECO:0007669"/>
    <property type="project" value="UniProtKB-UniRule"/>
</dbReference>
<evidence type="ECO:0000259" key="15">
    <source>
        <dbReference type="PROSITE" id="PS51083"/>
    </source>
</evidence>
<dbReference type="GO" id="GO:0048254">
    <property type="term" value="P:snoRNA localization"/>
    <property type="evidence" value="ECO:0007669"/>
    <property type="project" value="TreeGrafter"/>
</dbReference>
<evidence type="ECO:0000256" key="1">
    <source>
        <dbReference type="ARBA" id="ARBA00022499"/>
    </source>
</evidence>
<dbReference type="Proteomes" id="UP000700596">
    <property type="component" value="Unassembled WGS sequence"/>
</dbReference>
<evidence type="ECO:0000256" key="3">
    <source>
        <dbReference type="ARBA" id="ARBA00022553"/>
    </source>
</evidence>
<comment type="caution">
    <text evidence="16">The sequence shown here is derived from an EMBL/GenBank/DDBJ whole genome shotgun (WGS) entry which is preliminary data.</text>
</comment>
<evidence type="ECO:0000256" key="2">
    <source>
        <dbReference type="ARBA" id="ARBA00022517"/>
    </source>
</evidence>
<evidence type="ECO:0000256" key="5">
    <source>
        <dbReference type="ARBA" id="ARBA00022771"/>
    </source>
</evidence>
<gene>
    <name evidence="16" type="ORF">B0J11DRAFT_258693</name>
</gene>
<evidence type="ECO:0000256" key="11">
    <source>
        <dbReference type="ARBA" id="ARBA00068630"/>
    </source>
</evidence>
<evidence type="ECO:0000256" key="9">
    <source>
        <dbReference type="ARBA" id="ARBA00049654"/>
    </source>
</evidence>
<feature type="region of interest" description="Disordered" evidence="14">
    <location>
        <begin position="350"/>
        <end position="369"/>
    </location>
</feature>
<evidence type="ECO:0000313" key="17">
    <source>
        <dbReference type="Proteomes" id="UP000700596"/>
    </source>
</evidence>
<name>A0A9P9IPW6_9PLEO</name>
<evidence type="ECO:0000256" key="12">
    <source>
        <dbReference type="ARBA" id="ARBA00077531"/>
    </source>
</evidence>
<dbReference type="FunFam" id="3.30.60.190:FF:000001">
    <property type="entry name" value="box C/D snoRNA protein 1"/>
    <property type="match status" value="1"/>
</dbReference>
<keyword evidence="6" id="KW-0862">Zinc</keyword>
<dbReference type="GO" id="GO:0000492">
    <property type="term" value="P:box C/D snoRNP assembly"/>
    <property type="evidence" value="ECO:0007669"/>
    <property type="project" value="TreeGrafter"/>
</dbReference>
<feature type="region of interest" description="Disordered" evidence="14">
    <location>
        <begin position="168"/>
        <end position="200"/>
    </location>
</feature>
<dbReference type="GO" id="GO:0005634">
    <property type="term" value="C:nucleus"/>
    <property type="evidence" value="ECO:0007669"/>
    <property type="project" value="TreeGrafter"/>
</dbReference>
<dbReference type="PANTHER" id="PTHR13483">
    <property type="entry name" value="BOX C_D SNORNA PROTEIN 1-RELATED"/>
    <property type="match status" value="1"/>
</dbReference>
<comment type="similarity">
    <text evidence="9">Belongs to the BCD1 family.</text>
</comment>
<protein>
    <recommendedName>
        <fullName evidence="11">Box C/D snoRNA protein 1</fullName>
    </recommendedName>
    <alternativeName>
        <fullName evidence="12">Zinc finger HIT domain-containing protein 6</fullName>
    </alternativeName>
</protein>
<sequence length="384" mass="42870">MADQTLLSDLCSICNTAKSKYRCPGCAARTCSLPCYKRHQQWAQCSGKRDPTRYVKKSQLATPAGIDHDFNYLTNIERDMGRADREVNDRLLGTQPSARSNPRNRQFDNLLTAAGVTVIRAPKGLSRQKENKSRLNNKKTNITWTIEWLHQDKTRLLSEASERISLEEAYRGSLGNPPEEVSKKRKRPAQESQEELQNASSVLLGEARIGVAAAIEKTEPSSSGRHSTPEHITGEPGSRQPKGPVEVASIVCAGHDIDGSESQSIPAEHDFFLLRPRTSSSRHVLIPVPASSTLRECLPGRTILEFPTIYVFPVSSPLPKEFVLEQDYLKEEGEEQKELETMLRDHPGALRALRGEDEPERQAEDLDPKRILDVLKQDLSGTKS</sequence>
<evidence type="ECO:0000256" key="10">
    <source>
        <dbReference type="ARBA" id="ARBA00061949"/>
    </source>
</evidence>
<dbReference type="PANTHER" id="PTHR13483:SF11">
    <property type="entry name" value="ZINC FINGER HIT DOMAIN-CONTAINING PROTEIN 3"/>
    <property type="match status" value="1"/>
</dbReference>
<accession>A0A9P9IPW6</accession>
<dbReference type="PROSITE" id="PS51083">
    <property type="entry name" value="ZF_HIT"/>
    <property type="match status" value="1"/>
</dbReference>
<dbReference type="OrthoDB" id="272357at2759"/>
<evidence type="ECO:0000256" key="6">
    <source>
        <dbReference type="ARBA" id="ARBA00022833"/>
    </source>
</evidence>
<dbReference type="GO" id="GO:0070761">
    <property type="term" value="C:pre-snoRNP complex"/>
    <property type="evidence" value="ECO:0007669"/>
    <property type="project" value="TreeGrafter"/>
</dbReference>
<proteinExistence type="inferred from homology"/>
<keyword evidence="17" id="KW-1185">Reference proteome</keyword>
<dbReference type="Gene3D" id="3.30.60.190">
    <property type="match status" value="1"/>
</dbReference>
<dbReference type="CDD" id="cd23023">
    <property type="entry name" value="zf-HIT_BCD1"/>
    <property type="match status" value="1"/>
</dbReference>
<keyword evidence="7" id="KW-0832">Ubl conjugation</keyword>
<dbReference type="GO" id="GO:0000463">
    <property type="term" value="P:maturation of LSU-rRNA from tricistronic rRNA transcript (SSU-rRNA, 5.8S rRNA, LSU-rRNA)"/>
    <property type="evidence" value="ECO:0007669"/>
    <property type="project" value="TreeGrafter"/>
</dbReference>
<evidence type="ECO:0000256" key="13">
    <source>
        <dbReference type="PROSITE-ProRule" id="PRU00453"/>
    </source>
</evidence>